<dbReference type="InterPro" id="IPR011035">
    <property type="entry name" value="Ribosomal_bL25/Gln-tRNA_synth"/>
</dbReference>
<reference evidence="6" key="1">
    <citation type="submission" date="2021-01" db="EMBL/GenBank/DDBJ databases">
        <authorList>
            <person name="Corre E."/>
            <person name="Pelletier E."/>
            <person name="Niang G."/>
            <person name="Scheremetjew M."/>
            <person name="Finn R."/>
            <person name="Kale V."/>
            <person name="Holt S."/>
            <person name="Cochrane G."/>
            <person name="Meng A."/>
            <person name="Brown T."/>
            <person name="Cohen L."/>
        </authorList>
    </citation>
    <scope>NUCLEOTIDE SEQUENCE</scope>
    <source>
        <strain evidence="6">10249 10 AB</strain>
    </source>
</reference>
<dbReference type="GO" id="GO:0003735">
    <property type="term" value="F:structural constituent of ribosome"/>
    <property type="evidence" value="ECO:0007669"/>
    <property type="project" value="InterPro"/>
</dbReference>
<gene>
    <name evidence="6" type="ORF">PAUS00366_LOCUS2398</name>
</gene>
<organism evidence="6">
    <name type="scientific">Pseudo-nitzschia australis</name>
    <dbReference type="NCBI Taxonomy" id="44445"/>
    <lineage>
        <taxon>Eukaryota</taxon>
        <taxon>Sar</taxon>
        <taxon>Stramenopiles</taxon>
        <taxon>Ochrophyta</taxon>
        <taxon>Bacillariophyta</taxon>
        <taxon>Bacillariophyceae</taxon>
        <taxon>Bacillariophycidae</taxon>
        <taxon>Bacillariales</taxon>
        <taxon>Bacillariaceae</taxon>
        <taxon>Pseudo-nitzschia</taxon>
    </lineage>
</organism>
<dbReference type="CDD" id="cd00495">
    <property type="entry name" value="Ribosomal_L25_TL5_CTC"/>
    <property type="match status" value="1"/>
</dbReference>
<evidence type="ECO:0000256" key="2">
    <source>
        <dbReference type="ARBA" id="ARBA00022884"/>
    </source>
</evidence>
<dbReference type="PANTHER" id="PTHR33284">
    <property type="entry name" value="RIBOSOMAL PROTEIN L25/GLN-TRNA SYNTHETASE, ANTI-CODON-BINDING DOMAIN-CONTAINING PROTEIN"/>
    <property type="match status" value="1"/>
</dbReference>
<evidence type="ECO:0000256" key="4">
    <source>
        <dbReference type="ARBA" id="ARBA00023274"/>
    </source>
</evidence>
<dbReference type="GO" id="GO:0022625">
    <property type="term" value="C:cytosolic large ribosomal subunit"/>
    <property type="evidence" value="ECO:0007669"/>
    <property type="project" value="TreeGrafter"/>
</dbReference>
<dbReference type="GO" id="GO:0006412">
    <property type="term" value="P:translation"/>
    <property type="evidence" value="ECO:0007669"/>
    <property type="project" value="InterPro"/>
</dbReference>
<evidence type="ECO:0000256" key="3">
    <source>
        <dbReference type="ARBA" id="ARBA00022980"/>
    </source>
</evidence>
<name>A0A7S4AB09_9STRA</name>
<dbReference type="Gene3D" id="2.40.240.10">
    <property type="entry name" value="Ribosomal Protein L25, Chain P"/>
    <property type="match status" value="1"/>
</dbReference>
<sequence length="354" mass="39426">MTHYIGSLLGRNCRSRGGFLIRRLQGCSSSSSRNSSASFSSLSSKLEDPGKLVAGLTLEEVKANPEISEYLHSNFDNEGVNANGEITSGINIPPEVLREFGIEDESYDVDAPEKKYGEPRVDAGLGNTKQQSLNIRVLKTYLRSEQGSRACRRLRDNNILPGILFGSDPTLNILSSNPSSKAFLKTPWPELQRELDRYHRHFESRVYDLTVFENVSDTEGTVHRVVPSSVQWHPVQGSIFCANFVRYHAGRPLKIPFKYINEEESPALKRDGFIIPVKKYVECFVEEGVPIPDALEVECTGLHIKDIIRMDRVIFPDGVKPIDRLDITKFVIGPVRGGRGAATADDSESDDSEA</sequence>
<keyword evidence="1" id="KW-0699">rRNA-binding</keyword>
<dbReference type="InterPro" id="IPR029751">
    <property type="entry name" value="Ribosomal_L25_dom"/>
</dbReference>
<dbReference type="GO" id="GO:0008097">
    <property type="term" value="F:5S rRNA binding"/>
    <property type="evidence" value="ECO:0007669"/>
    <property type="project" value="TreeGrafter"/>
</dbReference>
<keyword evidence="3" id="KW-0689">Ribosomal protein</keyword>
<dbReference type="InterPro" id="IPR020930">
    <property type="entry name" value="Ribosomal_uL5_bac-type"/>
</dbReference>
<evidence type="ECO:0000259" key="5">
    <source>
        <dbReference type="Pfam" id="PF01386"/>
    </source>
</evidence>
<dbReference type="InterPro" id="IPR037121">
    <property type="entry name" value="Ribosomal_bL25_C"/>
</dbReference>
<dbReference type="PANTHER" id="PTHR33284:SF1">
    <property type="entry name" value="RIBOSOMAL PROTEIN L25_GLN-TRNA SYNTHETASE, ANTI-CODON-BINDING DOMAIN-CONTAINING PROTEIN"/>
    <property type="match status" value="1"/>
</dbReference>
<keyword evidence="4" id="KW-0687">Ribonucleoprotein</keyword>
<evidence type="ECO:0000256" key="1">
    <source>
        <dbReference type="ARBA" id="ARBA00022730"/>
    </source>
</evidence>
<proteinExistence type="predicted"/>
<accession>A0A7S4AB09</accession>
<dbReference type="SUPFAM" id="SSF50715">
    <property type="entry name" value="Ribosomal protein L25-like"/>
    <property type="match status" value="1"/>
</dbReference>
<dbReference type="Gene3D" id="2.170.120.20">
    <property type="entry name" value="Ribosomal protein L25, beta domain"/>
    <property type="match status" value="1"/>
</dbReference>
<protein>
    <recommendedName>
        <fullName evidence="5">Large ribosomal subunit protein bL25 L25 domain-containing protein</fullName>
    </recommendedName>
</protein>
<dbReference type="EMBL" id="HBIX01003150">
    <property type="protein sequence ID" value="CAE0709678.1"/>
    <property type="molecule type" value="Transcribed_RNA"/>
</dbReference>
<dbReference type="InterPro" id="IPR020056">
    <property type="entry name" value="Rbsml_bL25/Gln-tRNA_synth_N"/>
</dbReference>
<feature type="domain" description="Large ribosomal subunit protein bL25 L25" evidence="5">
    <location>
        <begin position="138"/>
        <end position="240"/>
    </location>
</feature>
<dbReference type="Pfam" id="PF01386">
    <property type="entry name" value="Ribosomal_L25p"/>
    <property type="match status" value="1"/>
</dbReference>
<evidence type="ECO:0000313" key="6">
    <source>
        <dbReference type="EMBL" id="CAE0709678.1"/>
    </source>
</evidence>
<dbReference type="AlphaFoldDB" id="A0A7S4AB09"/>
<keyword evidence="2" id="KW-0694">RNA-binding</keyword>